<dbReference type="GeneID" id="41009239"/>
<dbReference type="AlphaFoldDB" id="H8I8L6"/>
<dbReference type="eggNOG" id="arCOG12586">
    <property type="taxonomic scope" value="Archaea"/>
</dbReference>
<dbReference type="EMBL" id="CP003243">
    <property type="protein sequence ID" value="AFC99492.1"/>
    <property type="molecule type" value="Genomic_DNA"/>
</dbReference>
<dbReference type="HOGENOM" id="CLU_1691539_0_0_2"/>
<sequence length="155" mass="16347">MKARTIALLVAAVMVVATTGIGSALAITHSYPGEFVTVLLTDYSVALTYHSAGNVSGAVGDHIIWYNGFKNRLPNTATVDVTQSTSPSGGLNAVPGGSITGLSIPHTGDYDLGIIDIPAEYVVVNSGSHTINAYHVWHYNGNSYTSPVNDRMAYY</sequence>
<dbReference type="STRING" id="1041930.Mtc_0728"/>
<name>H8I8L6_METCZ</name>
<evidence type="ECO:0000313" key="2">
    <source>
        <dbReference type="Proteomes" id="UP000005233"/>
    </source>
</evidence>
<dbReference type="RefSeq" id="WP_014405331.1">
    <property type="nucleotide sequence ID" value="NC_017034.1"/>
</dbReference>
<evidence type="ECO:0000313" key="1">
    <source>
        <dbReference type="EMBL" id="AFC99492.1"/>
    </source>
</evidence>
<dbReference type="KEGG" id="mez:Mtc_0728"/>
<organism evidence="1 2">
    <name type="scientific">Methanocella conradii (strain DSM 24694 / JCM 17849 / CGMCC 1.5162 / HZ254)</name>
    <dbReference type="NCBI Taxonomy" id="1041930"/>
    <lineage>
        <taxon>Archaea</taxon>
        <taxon>Methanobacteriati</taxon>
        <taxon>Methanobacteriota</taxon>
        <taxon>Stenosarchaea group</taxon>
        <taxon>Methanomicrobia</taxon>
        <taxon>Methanocellales</taxon>
        <taxon>Methanocellaceae</taxon>
        <taxon>Methanocella</taxon>
    </lineage>
</organism>
<protein>
    <submittedName>
        <fullName evidence="1">Uncharacterized protein</fullName>
    </submittedName>
</protein>
<keyword evidence="2" id="KW-1185">Reference proteome</keyword>
<proteinExistence type="predicted"/>
<accession>H8I8L6</accession>
<reference evidence="1 2" key="1">
    <citation type="journal article" date="2012" name="J. Bacteriol.">
        <title>Complete genome sequence of a thermophilic methanogen, Methanocella conradii HZ254, isolated from Chinese rice field soil.</title>
        <authorList>
            <person name="Lu Z."/>
            <person name="Lu Y."/>
        </authorList>
    </citation>
    <scope>NUCLEOTIDE SEQUENCE [LARGE SCALE GENOMIC DNA]</scope>
    <source>
        <strain evidence="2">DSM 24694 / JCM 17849 / CGMCC 1.5162 / HZ254</strain>
    </source>
</reference>
<dbReference type="Proteomes" id="UP000005233">
    <property type="component" value="Chromosome"/>
</dbReference>
<gene>
    <name evidence="1" type="ordered locus">Mtc_0728</name>
</gene>